<evidence type="ECO:0000313" key="5">
    <source>
        <dbReference type="EMBL" id="TRX03822.1"/>
    </source>
</evidence>
<evidence type="ECO:0000256" key="2">
    <source>
        <dbReference type="ARBA" id="ARBA00023012"/>
    </source>
</evidence>
<dbReference type="EMBL" id="RYFG02000004">
    <property type="protein sequence ID" value="TRX03822.1"/>
    <property type="molecule type" value="Genomic_DNA"/>
</dbReference>
<organism evidence="5 6">
    <name type="scientific">Candidatus Methylobacter oryzae</name>
    <dbReference type="NCBI Taxonomy" id="2497749"/>
    <lineage>
        <taxon>Bacteria</taxon>
        <taxon>Pseudomonadati</taxon>
        <taxon>Pseudomonadota</taxon>
        <taxon>Gammaproteobacteria</taxon>
        <taxon>Methylococcales</taxon>
        <taxon>Methylococcaceae</taxon>
        <taxon>Methylobacter</taxon>
    </lineage>
</organism>
<accession>A0ABY3CHS1</accession>
<dbReference type="SUPFAM" id="SSF52172">
    <property type="entry name" value="CheY-like"/>
    <property type="match status" value="1"/>
</dbReference>
<dbReference type="InterPro" id="IPR001789">
    <property type="entry name" value="Sig_transdc_resp-reg_receiver"/>
</dbReference>
<dbReference type="Pfam" id="PF00072">
    <property type="entry name" value="Response_reg"/>
    <property type="match status" value="1"/>
</dbReference>
<dbReference type="InterPro" id="IPR011006">
    <property type="entry name" value="CheY-like_superfamily"/>
</dbReference>
<dbReference type="SMART" id="SM00448">
    <property type="entry name" value="REC"/>
    <property type="match status" value="1"/>
</dbReference>
<evidence type="ECO:0000256" key="1">
    <source>
        <dbReference type="ARBA" id="ARBA00022553"/>
    </source>
</evidence>
<comment type="caution">
    <text evidence="5">The sequence shown here is derived from an EMBL/GenBank/DDBJ whole genome shotgun (WGS) entry which is preliminary data.</text>
</comment>
<dbReference type="PANTHER" id="PTHR45339:SF1">
    <property type="entry name" value="HYBRID SIGNAL TRANSDUCTION HISTIDINE KINASE J"/>
    <property type="match status" value="1"/>
</dbReference>
<reference evidence="5 6" key="1">
    <citation type="journal article" date="2019" name="Antonie Van Leeuwenhoek">
        <title>Description of 'Ca. Methylobacter oryzae' KRF1, a novel species from the environmentally important Methylobacter clade 2.</title>
        <authorList>
            <person name="Khatri K."/>
            <person name="Mohite J.A."/>
            <person name="Pandit P.S."/>
            <person name="Bahulikar R."/>
            <person name="Rahalkar M.C."/>
        </authorList>
    </citation>
    <scope>NUCLEOTIDE SEQUENCE [LARGE SCALE GENOMIC DNA]</scope>
    <source>
        <strain evidence="5 6">KRF1</strain>
    </source>
</reference>
<name>A0ABY3CHS1_9GAMM</name>
<keyword evidence="6" id="KW-1185">Reference proteome</keyword>
<keyword evidence="1 3" id="KW-0597">Phosphoprotein</keyword>
<dbReference type="Proteomes" id="UP000733744">
    <property type="component" value="Unassembled WGS sequence"/>
</dbReference>
<protein>
    <submittedName>
        <fullName evidence="5">Response regulator</fullName>
    </submittedName>
</protein>
<proteinExistence type="predicted"/>
<evidence type="ECO:0000259" key="4">
    <source>
        <dbReference type="PROSITE" id="PS50110"/>
    </source>
</evidence>
<feature type="modified residue" description="4-aspartylphosphate" evidence="3">
    <location>
        <position position="53"/>
    </location>
</feature>
<evidence type="ECO:0000313" key="6">
    <source>
        <dbReference type="Proteomes" id="UP000733744"/>
    </source>
</evidence>
<dbReference type="PROSITE" id="PS50110">
    <property type="entry name" value="RESPONSE_REGULATORY"/>
    <property type="match status" value="1"/>
</dbReference>
<evidence type="ECO:0000256" key="3">
    <source>
        <dbReference type="PROSITE-ProRule" id="PRU00169"/>
    </source>
</evidence>
<sequence length="246" mass="28101">MNILIVEDNPIIQMLHSELMSHWGYDFDMASNGIEAIELAQKNNGKYDFCLMDVEMPKMNGIEATKVIRKVANYFPIMAYTSNHDYKKACFEVGMDDFALKPCPSDELFYKINALSIKLYNLITKPRNFAIEEAMPMDKKHADELRNLAKQGLCKINIRGVGDHDLTVVVHKNVPYKISNDFIGNGDEVSVFLDRSTDRPAECHLYKSSCPMPTVFLMDDEFEEKRKAEDELLENCAAMVVKKTKP</sequence>
<feature type="domain" description="Response regulatory" evidence="4">
    <location>
        <begin position="2"/>
        <end position="116"/>
    </location>
</feature>
<dbReference type="PANTHER" id="PTHR45339">
    <property type="entry name" value="HYBRID SIGNAL TRANSDUCTION HISTIDINE KINASE J"/>
    <property type="match status" value="1"/>
</dbReference>
<gene>
    <name evidence="5" type="ORF">EKO24_000060</name>
</gene>
<dbReference type="CDD" id="cd17546">
    <property type="entry name" value="REC_hyHK_CKI1_RcsC-like"/>
    <property type="match status" value="1"/>
</dbReference>
<keyword evidence="2" id="KW-0902">Two-component regulatory system</keyword>
<dbReference type="Gene3D" id="3.40.50.2300">
    <property type="match status" value="1"/>
</dbReference>
<dbReference type="RefSeq" id="WP_127029654.1">
    <property type="nucleotide sequence ID" value="NZ_RYFG02000004.1"/>
</dbReference>